<dbReference type="EMBL" id="AP018227">
    <property type="protein sequence ID" value="BAY81299.1"/>
    <property type="molecule type" value="Genomic_DNA"/>
</dbReference>
<dbReference type="Pfam" id="PF07087">
    <property type="entry name" value="DUF1353"/>
    <property type="match status" value="1"/>
</dbReference>
<dbReference type="Proteomes" id="UP000218418">
    <property type="component" value="Chromosome"/>
</dbReference>
<dbReference type="AlphaFoldDB" id="A0A1Z4LJE1"/>
<dbReference type="OrthoDB" id="88276at2"/>
<accession>A0A1Z4LJE1</accession>
<dbReference type="InterPro" id="IPR010767">
    <property type="entry name" value="Phage_CGC-2007_Cje0229"/>
</dbReference>
<gene>
    <name evidence="1" type="ORF">NIES267_07750</name>
</gene>
<name>A0A1Z4LJE1_9CYAN</name>
<evidence type="ECO:0000313" key="1">
    <source>
        <dbReference type="EMBL" id="BAY81299.1"/>
    </source>
</evidence>
<protein>
    <recommendedName>
        <fullName evidence="3">DUF1353 domain-containing protein</fullName>
    </recommendedName>
</protein>
<organism evidence="1 2">
    <name type="scientific">Calothrix parasitica NIES-267</name>
    <dbReference type="NCBI Taxonomy" id="1973488"/>
    <lineage>
        <taxon>Bacteria</taxon>
        <taxon>Bacillati</taxon>
        <taxon>Cyanobacteriota</taxon>
        <taxon>Cyanophyceae</taxon>
        <taxon>Nostocales</taxon>
        <taxon>Calotrichaceae</taxon>
        <taxon>Calothrix</taxon>
    </lineage>
</organism>
<evidence type="ECO:0008006" key="3">
    <source>
        <dbReference type="Google" id="ProtNLM"/>
    </source>
</evidence>
<proteinExistence type="predicted"/>
<sequence>MQNNSEPSKSNFPRAKVSYNPQNNIWTLEEEYCYFDEIKQSKLVLHKGFEFDLSSIPRVFWRMVAIHELSIEAPLVHDFMYMSKGGERNYYIAKKGTFFCKKKIFKEILASIESLGKPYSRKEADDLFLKMMEEAGVSKWRRLFGYAGVRLFGGLHWKPKKDDDKGIIDIDDKCLSFN</sequence>
<evidence type="ECO:0000313" key="2">
    <source>
        <dbReference type="Proteomes" id="UP000218418"/>
    </source>
</evidence>
<reference evidence="1 2" key="1">
    <citation type="submission" date="2017-06" db="EMBL/GenBank/DDBJ databases">
        <title>Genome sequencing of cyanobaciteial culture collection at National Institute for Environmental Studies (NIES).</title>
        <authorList>
            <person name="Hirose Y."/>
            <person name="Shimura Y."/>
            <person name="Fujisawa T."/>
            <person name="Nakamura Y."/>
            <person name="Kawachi M."/>
        </authorList>
    </citation>
    <scope>NUCLEOTIDE SEQUENCE [LARGE SCALE GENOMIC DNA]</scope>
    <source>
        <strain evidence="1 2">NIES-267</strain>
    </source>
</reference>
<keyword evidence="2" id="KW-1185">Reference proteome</keyword>